<keyword evidence="2 9" id="KW-0723">Serine/threonine-protein kinase</keyword>
<keyword evidence="5 9" id="KW-0418">Kinase</keyword>
<dbReference type="SMART" id="SM00220">
    <property type="entry name" value="S_TKc"/>
    <property type="match status" value="1"/>
</dbReference>
<dbReference type="AlphaFoldDB" id="A0A1G6LGD9"/>
<gene>
    <name evidence="9" type="ORF">SAMN05421872_102238</name>
</gene>
<dbReference type="EC" id="2.7.11.1" evidence="1"/>
<proteinExistence type="predicted"/>
<name>A0A1G6LGD9_9ACTN</name>
<organism evidence="9 10">
    <name type="scientific">Nocardioides lianchengensis</name>
    <dbReference type="NCBI Taxonomy" id="1045774"/>
    <lineage>
        <taxon>Bacteria</taxon>
        <taxon>Bacillati</taxon>
        <taxon>Actinomycetota</taxon>
        <taxon>Actinomycetes</taxon>
        <taxon>Propionibacteriales</taxon>
        <taxon>Nocardioidaceae</taxon>
        <taxon>Nocardioides</taxon>
    </lineage>
</organism>
<dbReference type="PANTHER" id="PTHR43289">
    <property type="entry name" value="MITOGEN-ACTIVATED PROTEIN KINASE KINASE KINASE 20-RELATED"/>
    <property type="match status" value="1"/>
</dbReference>
<dbReference type="SUPFAM" id="SSF56112">
    <property type="entry name" value="Protein kinase-like (PK-like)"/>
    <property type="match status" value="1"/>
</dbReference>
<evidence type="ECO:0000256" key="4">
    <source>
        <dbReference type="ARBA" id="ARBA00022741"/>
    </source>
</evidence>
<dbReference type="GO" id="GO:0005524">
    <property type="term" value="F:ATP binding"/>
    <property type="evidence" value="ECO:0007669"/>
    <property type="project" value="UniProtKB-UniRule"/>
</dbReference>
<dbReference type="GO" id="GO:0004674">
    <property type="term" value="F:protein serine/threonine kinase activity"/>
    <property type="evidence" value="ECO:0007669"/>
    <property type="project" value="UniProtKB-KW"/>
</dbReference>
<evidence type="ECO:0000259" key="8">
    <source>
        <dbReference type="PROSITE" id="PS50011"/>
    </source>
</evidence>
<dbReference type="Gene3D" id="3.30.200.20">
    <property type="entry name" value="Phosphorylase Kinase, domain 1"/>
    <property type="match status" value="1"/>
</dbReference>
<dbReference type="STRING" id="1045774.SAMN05421872_102238"/>
<dbReference type="InterPro" id="IPR008271">
    <property type="entry name" value="Ser/Thr_kinase_AS"/>
</dbReference>
<dbReference type="RefSeq" id="WP_170866933.1">
    <property type="nucleotide sequence ID" value="NZ_FMZM01000002.1"/>
</dbReference>
<evidence type="ECO:0000313" key="10">
    <source>
        <dbReference type="Proteomes" id="UP000199034"/>
    </source>
</evidence>
<keyword evidence="4 7" id="KW-0547">Nucleotide-binding</keyword>
<accession>A0A1G6LGD9</accession>
<dbReference type="CDD" id="cd14014">
    <property type="entry name" value="STKc_PknB_like"/>
    <property type="match status" value="1"/>
</dbReference>
<keyword evidence="10" id="KW-1185">Reference proteome</keyword>
<dbReference type="InterPro" id="IPR017441">
    <property type="entry name" value="Protein_kinase_ATP_BS"/>
</dbReference>
<dbReference type="EMBL" id="FMZM01000002">
    <property type="protein sequence ID" value="SDC42348.1"/>
    <property type="molecule type" value="Genomic_DNA"/>
</dbReference>
<dbReference type="PROSITE" id="PS00108">
    <property type="entry name" value="PROTEIN_KINASE_ST"/>
    <property type="match status" value="1"/>
</dbReference>
<feature type="binding site" evidence="7">
    <location>
        <position position="42"/>
    </location>
    <ligand>
        <name>ATP</name>
        <dbReference type="ChEBI" id="CHEBI:30616"/>
    </ligand>
</feature>
<sequence>MTRTRSPALVGRYRLADPVGVGGSGTVWRAWDLRSERWVAAKLLRRYDEELLLRFVREQAVRIRHPHVLAPRGWAAEDDVAVIVSDLVRGGSVSDLRRAAGPLPEGFVVALLDQALQALVAVHAGDVVHGDVKPANLLLEPTGSGRPHLRLADFGVATGRDDRVVFTRAGPVGTAGYLAPDQESGAPPEPAQDLYALGITGRRLLAGPAPVATLLDSLTRPEARLRPSASDALDRLRSLPVRRGPAWPAVRDRLGPDPVVRRAWLR</sequence>
<dbReference type="InterPro" id="IPR011009">
    <property type="entry name" value="Kinase-like_dom_sf"/>
</dbReference>
<dbReference type="Gene3D" id="1.10.510.10">
    <property type="entry name" value="Transferase(Phosphotransferase) domain 1"/>
    <property type="match status" value="1"/>
</dbReference>
<keyword evidence="6 7" id="KW-0067">ATP-binding</keyword>
<dbReference type="Pfam" id="PF00069">
    <property type="entry name" value="Pkinase"/>
    <property type="match status" value="1"/>
</dbReference>
<evidence type="ECO:0000256" key="2">
    <source>
        <dbReference type="ARBA" id="ARBA00022527"/>
    </source>
</evidence>
<evidence type="ECO:0000313" key="9">
    <source>
        <dbReference type="EMBL" id="SDC42348.1"/>
    </source>
</evidence>
<evidence type="ECO:0000256" key="7">
    <source>
        <dbReference type="PROSITE-ProRule" id="PRU10141"/>
    </source>
</evidence>
<dbReference type="InterPro" id="IPR000719">
    <property type="entry name" value="Prot_kinase_dom"/>
</dbReference>
<dbReference type="PANTHER" id="PTHR43289:SF6">
    <property type="entry name" value="SERINE_THREONINE-PROTEIN KINASE NEKL-3"/>
    <property type="match status" value="1"/>
</dbReference>
<dbReference type="PROSITE" id="PS00107">
    <property type="entry name" value="PROTEIN_KINASE_ATP"/>
    <property type="match status" value="1"/>
</dbReference>
<evidence type="ECO:0000256" key="5">
    <source>
        <dbReference type="ARBA" id="ARBA00022777"/>
    </source>
</evidence>
<dbReference type="PROSITE" id="PS50011">
    <property type="entry name" value="PROTEIN_KINASE_DOM"/>
    <property type="match status" value="1"/>
</dbReference>
<evidence type="ECO:0000256" key="3">
    <source>
        <dbReference type="ARBA" id="ARBA00022679"/>
    </source>
</evidence>
<reference evidence="10" key="1">
    <citation type="submission" date="2016-10" db="EMBL/GenBank/DDBJ databases">
        <authorList>
            <person name="Varghese N."/>
            <person name="Submissions S."/>
        </authorList>
    </citation>
    <scope>NUCLEOTIDE SEQUENCE [LARGE SCALE GENOMIC DNA]</scope>
    <source>
        <strain evidence="10">CGMCC 4.6858</strain>
    </source>
</reference>
<dbReference type="Proteomes" id="UP000199034">
    <property type="component" value="Unassembled WGS sequence"/>
</dbReference>
<feature type="domain" description="Protein kinase" evidence="8">
    <location>
        <begin position="13"/>
        <end position="266"/>
    </location>
</feature>
<evidence type="ECO:0000256" key="6">
    <source>
        <dbReference type="ARBA" id="ARBA00022840"/>
    </source>
</evidence>
<keyword evidence="3" id="KW-0808">Transferase</keyword>
<evidence type="ECO:0000256" key="1">
    <source>
        <dbReference type="ARBA" id="ARBA00012513"/>
    </source>
</evidence>
<protein>
    <recommendedName>
        <fullName evidence="1">non-specific serine/threonine protein kinase</fullName>
        <ecNumber evidence="1">2.7.11.1</ecNumber>
    </recommendedName>
</protein>